<evidence type="ECO:0000256" key="5">
    <source>
        <dbReference type="ARBA" id="ARBA00023242"/>
    </source>
</evidence>
<comment type="subcellular location">
    <subcellularLocation>
        <location evidence="1">Nucleus</location>
    </subcellularLocation>
</comment>
<dbReference type="GO" id="GO:0008270">
    <property type="term" value="F:zinc ion binding"/>
    <property type="evidence" value="ECO:0007669"/>
    <property type="project" value="InterPro"/>
</dbReference>
<keyword evidence="5" id="KW-0539">Nucleus</keyword>
<dbReference type="Pfam" id="PF04082">
    <property type="entry name" value="Fungal_trans"/>
    <property type="match status" value="1"/>
</dbReference>
<reference evidence="8 9" key="1">
    <citation type="journal article" date="2015" name="Genome Biol. Evol.">
        <title>Phylogenomic analyses indicate that early fungi evolved digesting cell walls of algal ancestors of land plants.</title>
        <authorList>
            <person name="Chang Y."/>
            <person name="Wang S."/>
            <person name="Sekimoto S."/>
            <person name="Aerts A.L."/>
            <person name="Choi C."/>
            <person name="Clum A."/>
            <person name="LaButti K.M."/>
            <person name="Lindquist E.A."/>
            <person name="Yee Ngan C."/>
            <person name="Ohm R.A."/>
            <person name="Salamov A.A."/>
            <person name="Grigoriev I.V."/>
            <person name="Spatafora J.W."/>
            <person name="Berbee M.L."/>
        </authorList>
    </citation>
    <scope>NUCLEOTIDE SEQUENCE [LARGE SCALE GENOMIC DNA]</scope>
    <source>
        <strain evidence="8 9">NRRL 1564</strain>
    </source>
</reference>
<protein>
    <recommendedName>
        <fullName evidence="7">Zn(2)-C6 fungal-type domain-containing protein</fullName>
    </recommendedName>
</protein>
<dbReference type="GO" id="GO:0003677">
    <property type="term" value="F:DNA binding"/>
    <property type="evidence" value="ECO:0007669"/>
    <property type="project" value="InterPro"/>
</dbReference>
<name>A0A2G5BA74_COERN</name>
<evidence type="ECO:0000313" key="8">
    <source>
        <dbReference type="EMBL" id="PIA15914.1"/>
    </source>
</evidence>
<dbReference type="Proteomes" id="UP000242474">
    <property type="component" value="Unassembled WGS sequence"/>
</dbReference>
<gene>
    <name evidence="8" type="ORF">COEREDRAFT_87409</name>
</gene>
<evidence type="ECO:0000256" key="1">
    <source>
        <dbReference type="ARBA" id="ARBA00004123"/>
    </source>
</evidence>
<feature type="domain" description="Zn(2)-C6 fungal-type" evidence="7">
    <location>
        <begin position="250"/>
        <end position="280"/>
    </location>
</feature>
<keyword evidence="2" id="KW-0479">Metal-binding</keyword>
<feature type="region of interest" description="Disordered" evidence="6">
    <location>
        <begin position="60"/>
        <end position="122"/>
    </location>
</feature>
<dbReference type="OrthoDB" id="2123952at2759"/>
<evidence type="ECO:0000256" key="2">
    <source>
        <dbReference type="ARBA" id="ARBA00022723"/>
    </source>
</evidence>
<dbReference type="Gene3D" id="4.10.240.10">
    <property type="entry name" value="Zn(2)-C6 fungal-type DNA-binding domain"/>
    <property type="match status" value="1"/>
</dbReference>
<dbReference type="PROSITE" id="PS00463">
    <property type="entry name" value="ZN2_CY6_FUNGAL_1"/>
    <property type="match status" value="1"/>
</dbReference>
<dbReference type="PANTHER" id="PTHR47338:SF5">
    <property type="entry name" value="ZN(II)2CYS6 TRANSCRIPTION FACTOR (EUROFUNG)"/>
    <property type="match status" value="1"/>
</dbReference>
<dbReference type="CDD" id="cd00067">
    <property type="entry name" value="GAL4"/>
    <property type="match status" value="1"/>
</dbReference>
<dbReference type="InterPro" id="IPR050815">
    <property type="entry name" value="TF_fung"/>
</dbReference>
<organism evidence="8 9">
    <name type="scientific">Coemansia reversa (strain ATCC 12441 / NRRL 1564)</name>
    <dbReference type="NCBI Taxonomy" id="763665"/>
    <lineage>
        <taxon>Eukaryota</taxon>
        <taxon>Fungi</taxon>
        <taxon>Fungi incertae sedis</taxon>
        <taxon>Zoopagomycota</taxon>
        <taxon>Kickxellomycotina</taxon>
        <taxon>Kickxellomycetes</taxon>
        <taxon>Kickxellales</taxon>
        <taxon>Kickxellaceae</taxon>
        <taxon>Coemansia</taxon>
    </lineage>
</organism>
<dbReference type="AlphaFoldDB" id="A0A2G5BA74"/>
<keyword evidence="3" id="KW-0805">Transcription regulation</keyword>
<feature type="region of interest" description="Disordered" evidence="6">
    <location>
        <begin position="1"/>
        <end position="46"/>
    </location>
</feature>
<accession>A0A2G5BA74</accession>
<dbReference type="InterPro" id="IPR001138">
    <property type="entry name" value="Zn2Cys6_DnaBD"/>
</dbReference>
<evidence type="ECO:0000256" key="3">
    <source>
        <dbReference type="ARBA" id="ARBA00023015"/>
    </source>
</evidence>
<dbReference type="GO" id="GO:0005634">
    <property type="term" value="C:nucleus"/>
    <property type="evidence" value="ECO:0007669"/>
    <property type="project" value="UniProtKB-SubCell"/>
</dbReference>
<keyword evidence="4" id="KW-0804">Transcription</keyword>
<dbReference type="PANTHER" id="PTHR47338">
    <property type="entry name" value="ZN(II)2CYS6 TRANSCRIPTION FACTOR (EUROFUNG)-RELATED"/>
    <property type="match status" value="1"/>
</dbReference>
<dbReference type="EMBL" id="KZ303503">
    <property type="protein sequence ID" value="PIA15914.1"/>
    <property type="molecule type" value="Genomic_DNA"/>
</dbReference>
<keyword evidence="9" id="KW-1185">Reference proteome</keyword>
<feature type="compositionally biased region" description="Low complexity" evidence="6">
    <location>
        <begin position="69"/>
        <end position="83"/>
    </location>
</feature>
<dbReference type="GO" id="GO:0000981">
    <property type="term" value="F:DNA-binding transcription factor activity, RNA polymerase II-specific"/>
    <property type="evidence" value="ECO:0007669"/>
    <property type="project" value="InterPro"/>
</dbReference>
<sequence>MATNPFSVNSLLNSTTPDENTRLSPTSTITDGSGGTGNDSSSIGSPLAGAIQNRAALPPMTTSPAHAWRTASPSSSIPTTRISNPHTGTQHPMRDTQPLLPSPSHNTTIHHQHYRQRDHAQHHVYRHQRRIPHDAPHSSHRQHVLAAEMRANTSDQWQRTPYNVENHGLVLRHQVSTAEYRFWPYPMPPPPQQKQQLQAFPPYVQPGGGAPYYVQLGAATLPPPPPPVPAPHSGSAGMHVPWRRERRSKACLRCHTKKIKCEGIGPVCDGCRHAGCECKWVEMKKRGPKPKKSQDKVYASANESASVQSLTPKPSSGALAETAVSGSAGPPTISAEQRDQQQQQPSGVMQSEAPPVGQKAELDSKEPLSPESATMDQVMQRFHSNHVPTDTRQAVVFYFDYFYARIPIFHPATFIRRVAFGQVDPLLIDAIKSCTGRIVTQCTGREIDVGALNTSICKRLLGWQDQPTVDYVRAVLLTAIASGGESKLSTYGSLAGLASSIVMRLQWHMLDLGRGSDDIPWEEWVAIEEKRRTFWAVYQADSYYSLLSDRPMNIDRMHVCILAPGSDYTWDDISMPQIMNWPTRHQPDIRRDVIIRMGALSYTFMELCSLTTIVSQINDFLWDMRVRVLPTASDSGWSTGIPFMKEISAPKLSEPQGPVVSMFQYPEFPKFNKMLHEWSAGLIPAEDIKSNQCLPMNDVTQVGSLENRRFMMRVRYFNLRCYATPFILLLHFTNRPSFFDPGQHLPKRIGKLVGLVSATESQEDRVLRSMMSMSFSEIQNDGYLAYDIVDESWNICLSETYALLGHLERNSDIPIDRYDSFVAFCIFTPITVLVRHIRICREKMHRHSPAAGNQPSASGSLRIELAKAVSALRRLWNLLKAFGFLWGAGDMEKLLRTMQVDEIANAADQLHDMNL</sequence>
<dbReference type="Pfam" id="PF00172">
    <property type="entry name" value="Zn_clus"/>
    <property type="match status" value="1"/>
</dbReference>
<evidence type="ECO:0000313" key="9">
    <source>
        <dbReference type="Proteomes" id="UP000242474"/>
    </source>
</evidence>
<dbReference type="GO" id="GO:0006351">
    <property type="term" value="P:DNA-templated transcription"/>
    <property type="evidence" value="ECO:0007669"/>
    <property type="project" value="InterPro"/>
</dbReference>
<dbReference type="InterPro" id="IPR007219">
    <property type="entry name" value="XnlR_reg_dom"/>
</dbReference>
<proteinExistence type="predicted"/>
<dbReference type="SUPFAM" id="SSF57701">
    <property type="entry name" value="Zn2/Cys6 DNA-binding domain"/>
    <property type="match status" value="1"/>
</dbReference>
<feature type="region of interest" description="Disordered" evidence="6">
    <location>
        <begin position="284"/>
        <end position="372"/>
    </location>
</feature>
<feature type="compositionally biased region" description="Polar residues" evidence="6">
    <location>
        <begin position="301"/>
        <end position="314"/>
    </location>
</feature>
<feature type="compositionally biased region" description="Polar residues" evidence="6">
    <location>
        <begin position="1"/>
        <end position="25"/>
    </location>
</feature>
<dbReference type="SMART" id="SM00066">
    <property type="entry name" value="GAL4"/>
    <property type="match status" value="1"/>
</dbReference>
<evidence type="ECO:0000259" key="7">
    <source>
        <dbReference type="PROSITE" id="PS50048"/>
    </source>
</evidence>
<evidence type="ECO:0000256" key="6">
    <source>
        <dbReference type="SAM" id="MobiDB-lite"/>
    </source>
</evidence>
<dbReference type="PROSITE" id="PS50048">
    <property type="entry name" value="ZN2_CY6_FUNGAL_2"/>
    <property type="match status" value="1"/>
</dbReference>
<dbReference type="InterPro" id="IPR036864">
    <property type="entry name" value="Zn2-C6_fun-type_DNA-bd_sf"/>
</dbReference>
<evidence type="ECO:0000256" key="4">
    <source>
        <dbReference type="ARBA" id="ARBA00023163"/>
    </source>
</evidence>
<dbReference type="CDD" id="cd12148">
    <property type="entry name" value="fungal_TF_MHR"/>
    <property type="match status" value="1"/>
</dbReference>